<organism evidence="1 2">
    <name type="scientific">Hydromonas duriensis</name>
    <dbReference type="NCBI Taxonomy" id="1527608"/>
    <lineage>
        <taxon>Bacteria</taxon>
        <taxon>Pseudomonadati</taxon>
        <taxon>Pseudomonadota</taxon>
        <taxon>Betaproteobacteria</taxon>
        <taxon>Burkholderiales</taxon>
        <taxon>Burkholderiaceae</taxon>
        <taxon>Hydromonas</taxon>
    </lineage>
</organism>
<dbReference type="EMBL" id="SNZE01000019">
    <property type="protein sequence ID" value="TDR30577.1"/>
    <property type="molecule type" value="Genomic_DNA"/>
</dbReference>
<reference evidence="1 2" key="1">
    <citation type="submission" date="2019-03" db="EMBL/GenBank/DDBJ databases">
        <title>Genomic Encyclopedia of Type Strains, Phase IV (KMG-IV): sequencing the most valuable type-strain genomes for metagenomic binning, comparative biology and taxonomic classification.</title>
        <authorList>
            <person name="Goeker M."/>
        </authorList>
    </citation>
    <scope>NUCLEOTIDE SEQUENCE [LARGE SCALE GENOMIC DNA]</scope>
    <source>
        <strain evidence="1 2">DSM 102852</strain>
    </source>
</reference>
<evidence type="ECO:0000313" key="1">
    <source>
        <dbReference type="EMBL" id="TDR30577.1"/>
    </source>
</evidence>
<gene>
    <name evidence="1" type="ORF">DFR44_1192</name>
</gene>
<name>A0A4R6Y5A7_9BURK</name>
<dbReference type="AlphaFoldDB" id="A0A4R6Y5A7"/>
<sequence length="49" mass="5416">MGAMCVLGGEGFKWVGEGLDLDLSGMGGFEFKSCMKRRTLHCLLFFNLL</sequence>
<proteinExistence type="predicted"/>
<accession>A0A4R6Y5A7</accession>
<protein>
    <submittedName>
        <fullName evidence="1">Uncharacterized protein</fullName>
    </submittedName>
</protein>
<keyword evidence="2" id="KW-1185">Reference proteome</keyword>
<dbReference type="Proteomes" id="UP000294480">
    <property type="component" value="Unassembled WGS sequence"/>
</dbReference>
<evidence type="ECO:0000313" key="2">
    <source>
        <dbReference type="Proteomes" id="UP000294480"/>
    </source>
</evidence>
<comment type="caution">
    <text evidence="1">The sequence shown here is derived from an EMBL/GenBank/DDBJ whole genome shotgun (WGS) entry which is preliminary data.</text>
</comment>